<reference evidence="5 6" key="1">
    <citation type="journal article" date="2014" name="Am. J. Bot.">
        <title>Genome assembly and annotation for red clover (Trifolium pratense; Fabaceae).</title>
        <authorList>
            <person name="Istvanek J."/>
            <person name="Jaros M."/>
            <person name="Krenek A."/>
            <person name="Repkova J."/>
        </authorList>
    </citation>
    <scope>NUCLEOTIDE SEQUENCE [LARGE SCALE GENOMIC DNA]</scope>
    <source>
        <strain evidence="6">cv. Tatra</strain>
        <tissue evidence="5">Young leaves</tissue>
    </source>
</reference>
<dbReference type="Gene3D" id="3.40.50.2000">
    <property type="entry name" value="Glycogen Phosphorylase B"/>
    <property type="match status" value="2"/>
</dbReference>
<evidence type="ECO:0000256" key="2">
    <source>
        <dbReference type="ARBA" id="ARBA00022679"/>
    </source>
</evidence>
<protein>
    <recommendedName>
        <fullName evidence="4">Glycosyltransferase</fullName>
        <ecNumber evidence="4">2.4.1.-</ecNumber>
    </recommendedName>
</protein>
<evidence type="ECO:0000313" key="5">
    <source>
        <dbReference type="EMBL" id="PNX99295.1"/>
    </source>
</evidence>
<dbReference type="SUPFAM" id="SSF53756">
    <property type="entry name" value="UDP-Glycosyltransferase/glycogen phosphorylase"/>
    <property type="match status" value="1"/>
</dbReference>
<reference evidence="5 6" key="2">
    <citation type="journal article" date="2017" name="Front. Plant Sci.">
        <title>Gene Classification and Mining of Molecular Markers Useful in Red Clover (Trifolium pratense) Breeding.</title>
        <authorList>
            <person name="Istvanek J."/>
            <person name="Dluhosova J."/>
            <person name="Dluhos P."/>
            <person name="Patkova L."/>
            <person name="Nedelnik J."/>
            <person name="Repkova J."/>
        </authorList>
    </citation>
    <scope>NUCLEOTIDE SEQUENCE [LARGE SCALE GENOMIC DNA]</scope>
    <source>
        <strain evidence="6">cv. Tatra</strain>
        <tissue evidence="5">Young leaves</tissue>
    </source>
</reference>
<dbReference type="InterPro" id="IPR002213">
    <property type="entry name" value="UDP_glucos_trans"/>
</dbReference>
<dbReference type="GO" id="GO:0008194">
    <property type="term" value="F:UDP-glycosyltransferase activity"/>
    <property type="evidence" value="ECO:0007669"/>
    <property type="project" value="InterPro"/>
</dbReference>
<dbReference type="Pfam" id="PF00201">
    <property type="entry name" value="UDPGT"/>
    <property type="match status" value="1"/>
</dbReference>
<dbReference type="FunFam" id="3.40.50.2000:FF:000056">
    <property type="entry name" value="Glycosyltransferase"/>
    <property type="match status" value="1"/>
</dbReference>
<dbReference type="EMBL" id="ASHM01017599">
    <property type="protein sequence ID" value="PNX99295.1"/>
    <property type="molecule type" value="Genomic_DNA"/>
</dbReference>
<sequence length="495" mass="55253">MEHQKVCIAMVPCPGLSHLIPLVEFAKLLILHHKNFHVKFLIPTLGPPTLSTKSILNSLPPNIDFTFLPQINIQDLPPNIHMSTQMKLTVKHSLPSLYQAINTILTSSQSENNNLVALVFDVFSSDVIDIAKKFNLLSYFFATSSAIGIQFCLGLPKLDETLSSEFIDTTKTFDIPNSKVSFKVKDFPDPVLFGRSSETYKAFLLLCQRFSLVDGIIINSFKDLELDAIRSMEDFLNVYPVGPIIQKESKSKENESKCITWLNKNPKKSVLFISFGSGGTLTNEQINEIAFGLELSGCNFLWVLRVPSKQSNSAYFSESSPKGNHDSDDDPLKYLPLGFLERTKDQGLIIPSWAPQVEILSHGSIGGFLTHCGWGSSLEGLVFGVPMICWPLFAEQRMNAATLTDVFKVAVRPKIDEEDGIIKGEEVARVIKIIMDQCSRDGEGLQLRRRIEDLRVGAATAVSENGSSRRALSNLVLKWEERVITQKLKCFPHMN</sequence>
<evidence type="ECO:0000313" key="6">
    <source>
        <dbReference type="Proteomes" id="UP000236291"/>
    </source>
</evidence>
<comment type="similarity">
    <text evidence="1 3">Belongs to the UDP-glycosyltransferase family.</text>
</comment>
<name>A0A2K3N8B6_TRIPR</name>
<accession>A0A2K3N8B6</accession>
<comment type="caution">
    <text evidence="5">The sequence shown here is derived from an EMBL/GenBank/DDBJ whole genome shotgun (WGS) entry which is preliminary data.</text>
</comment>
<dbReference type="AlphaFoldDB" id="A0A2K3N8B6"/>
<dbReference type="PANTHER" id="PTHR48045:SF11">
    <property type="entry name" value="UDP-GLYCOSYLTRANSFERASE 72B1"/>
    <property type="match status" value="1"/>
</dbReference>
<dbReference type="PROSITE" id="PS00375">
    <property type="entry name" value="UDPGT"/>
    <property type="match status" value="1"/>
</dbReference>
<keyword evidence="2 3" id="KW-0808">Transferase</keyword>
<dbReference type="Proteomes" id="UP000236291">
    <property type="component" value="Unassembled WGS sequence"/>
</dbReference>
<dbReference type="CDD" id="cd03784">
    <property type="entry name" value="GT1_Gtf-like"/>
    <property type="match status" value="1"/>
</dbReference>
<dbReference type="EC" id="2.4.1.-" evidence="4"/>
<dbReference type="PANTHER" id="PTHR48045">
    <property type="entry name" value="UDP-GLYCOSYLTRANSFERASE 72B1"/>
    <property type="match status" value="1"/>
</dbReference>
<organism evidence="5 6">
    <name type="scientific">Trifolium pratense</name>
    <name type="common">Red clover</name>
    <dbReference type="NCBI Taxonomy" id="57577"/>
    <lineage>
        <taxon>Eukaryota</taxon>
        <taxon>Viridiplantae</taxon>
        <taxon>Streptophyta</taxon>
        <taxon>Embryophyta</taxon>
        <taxon>Tracheophyta</taxon>
        <taxon>Spermatophyta</taxon>
        <taxon>Magnoliopsida</taxon>
        <taxon>eudicotyledons</taxon>
        <taxon>Gunneridae</taxon>
        <taxon>Pentapetalae</taxon>
        <taxon>rosids</taxon>
        <taxon>fabids</taxon>
        <taxon>Fabales</taxon>
        <taxon>Fabaceae</taxon>
        <taxon>Papilionoideae</taxon>
        <taxon>50 kb inversion clade</taxon>
        <taxon>NPAAA clade</taxon>
        <taxon>Hologalegina</taxon>
        <taxon>IRL clade</taxon>
        <taxon>Trifolieae</taxon>
        <taxon>Trifolium</taxon>
    </lineage>
</organism>
<evidence type="ECO:0000256" key="4">
    <source>
        <dbReference type="RuleBase" id="RU362057"/>
    </source>
</evidence>
<proteinExistence type="inferred from homology"/>
<keyword evidence="3" id="KW-0328">Glycosyltransferase</keyword>
<gene>
    <name evidence="5" type="ORF">L195_g022560</name>
</gene>
<dbReference type="InterPro" id="IPR035595">
    <property type="entry name" value="UDP_glycos_trans_CS"/>
</dbReference>
<evidence type="ECO:0000256" key="3">
    <source>
        <dbReference type="RuleBase" id="RU003718"/>
    </source>
</evidence>
<evidence type="ECO:0000256" key="1">
    <source>
        <dbReference type="ARBA" id="ARBA00009995"/>
    </source>
</evidence>